<comment type="caution">
    <text evidence="1">The sequence shown here is derived from an EMBL/GenBank/DDBJ whole genome shotgun (WGS) entry which is preliminary data.</text>
</comment>
<accession>A0ACA9N672</accession>
<dbReference type="Proteomes" id="UP000789366">
    <property type="component" value="Unassembled WGS sequence"/>
</dbReference>
<feature type="non-terminal residue" evidence="1">
    <location>
        <position position="112"/>
    </location>
</feature>
<name>A0ACA9N672_9GLOM</name>
<sequence length="112" mass="12594">MQTITFDNAASNGIAICELANNIFQDSFIEINKDLFHNHCFAHILNIIVKDELKGISEVIKKWKCNKDWFPTLFVMAQDFLSIPATSIASEQAFSCAGRIIDESHTLLDSDT</sequence>
<reference evidence="1" key="1">
    <citation type="submission" date="2021-06" db="EMBL/GenBank/DDBJ databases">
        <authorList>
            <person name="Kallberg Y."/>
            <person name="Tangrot J."/>
            <person name="Rosling A."/>
        </authorList>
    </citation>
    <scope>NUCLEOTIDE SEQUENCE</scope>
    <source>
        <strain evidence="1">28 12/20/2015</strain>
    </source>
</reference>
<protein>
    <submittedName>
        <fullName evidence="1">7299_t:CDS:1</fullName>
    </submittedName>
</protein>
<dbReference type="EMBL" id="CAJVPW010011985">
    <property type="protein sequence ID" value="CAG8630941.1"/>
    <property type="molecule type" value="Genomic_DNA"/>
</dbReference>
<keyword evidence="2" id="KW-1185">Reference proteome</keyword>
<evidence type="ECO:0000313" key="2">
    <source>
        <dbReference type="Proteomes" id="UP000789366"/>
    </source>
</evidence>
<organism evidence="1 2">
    <name type="scientific">Cetraspora pellucida</name>
    <dbReference type="NCBI Taxonomy" id="1433469"/>
    <lineage>
        <taxon>Eukaryota</taxon>
        <taxon>Fungi</taxon>
        <taxon>Fungi incertae sedis</taxon>
        <taxon>Mucoromycota</taxon>
        <taxon>Glomeromycotina</taxon>
        <taxon>Glomeromycetes</taxon>
        <taxon>Diversisporales</taxon>
        <taxon>Gigasporaceae</taxon>
        <taxon>Cetraspora</taxon>
    </lineage>
</organism>
<gene>
    <name evidence="1" type="ORF">SPELUC_LOCUS8221</name>
</gene>
<evidence type="ECO:0000313" key="1">
    <source>
        <dbReference type="EMBL" id="CAG8630941.1"/>
    </source>
</evidence>
<proteinExistence type="predicted"/>